<feature type="domain" description="Heterokaryon incompatibility" evidence="2">
    <location>
        <begin position="23"/>
        <end position="159"/>
    </location>
</feature>
<dbReference type="InterPro" id="IPR010730">
    <property type="entry name" value="HET"/>
</dbReference>
<reference evidence="4 5" key="1">
    <citation type="submission" date="2019-01" db="EMBL/GenBank/DDBJ databases">
        <title>Draft genome sequences of three monokaryotic isolates of the white-rot basidiomycete fungus Dichomitus squalens.</title>
        <authorList>
            <consortium name="DOE Joint Genome Institute"/>
            <person name="Lopez S.C."/>
            <person name="Andreopoulos B."/>
            <person name="Pangilinan J."/>
            <person name="Lipzen A."/>
            <person name="Riley R."/>
            <person name="Ahrendt S."/>
            <person name="Ng V."/>
            <person name="Barry K."/>
            <person name="Daum C."/>
            <person name="Grigoriev I.V."/>
            <person name="Hilden K.S."/>
            <person name="Makela M.R."/>
            <person name="de Vries R.P."/>
        </authorList>
    </citation>
    <scope>NUCLEOTIDE SEQUENCE [LARGE SCALE GENOMIC DNA]</scope>
    <source>
        <strain evidence="4 5">CBS 464.89</strain>
    </source>
</reference>
<feature type="domain" description="DUF8212" evidence="3">
    <location>
        <begin position="276"/>
        <end position="466"/>
    </location>
</feature>
<dbReference type="PANTHER" id="PTHR10622:SF10">
    <property type="entry name" value="HET DOMAIN-CONTAINING PROTEIN"/>
    <property type="match status" value="1"/>
</dbReference>
<dbReference type="InterPro" id="IPR058525">
    <property type="entry name" value="DUF8212"/>
</dbReference>
<dbReference type="EMBL" id="ML145130">
    <property type="protein sequence ID" value="TBU57974.1"/>
    <property type="molecule type" value="Genomic_DNA"/>
</dbReference>
<evidence type="ECO:0000313" key="4">
    <source>
        <dbReference type="EMBL" id="TBU57974.1"/>
    </source>
</evidence>
<name>A0A4Q9PUF5_9APHY</name>
<dbReference type="Proteomes" id="UP000292082">
    <property type="component" value="Unassembled WGS sequence"/>
</dbReference>
<evidence type="ECO:0000313" key="5">
    <source>
        <dbReference type="Proteomes" id="UP000292082"/>
    </source>
</evidence>
<accession>A0A4Q9PUF5</accession>
<evidence type="ECO:0000259" key="2">
    <source>
        <dbReference type="Pfam" id="PF06985"/>
    </source>
</evidence>
<organism evidence="4 5">
    <name type="scientific">Dichomitus squalens</name>
    <dbReference type="NCBI Taxonomy" id="114155"/>
    <lineage>
        <taxon>Eukaryota</taxon>
        <taxon>Fungi</taxon>
        <taxon>Dikarya</taxon>
        <taxon>Basidiomycota</taxon>
        <taxon>Agaricomycotina</taxon>
        <taxon>Agaricomycetes</taxon>
        <taxon>Polyporales</taxon>
        <taxon>Polyporaceae</taxon>
        <taxon>Dichomitus</taxon>
    </lineage>
</organism>
<keyword evidence="5" id="KW-1185">Reference proteome</keyword>
<dbReference type="PANTHER" id="PTHR10622">
    <property type="entry name" value="HET DOMAIN-CONTAINING PROTEIN"/>
    <property type="match status" value="1"/>
</dbReference>
<sequence>MRLLHTKTGQFVEFPDYQRARPYAILSHTWNPKGEQTYQQLRKIQRRYGPDGSLWVAPNAVAVSSTAMPSSATIDITQRSFPAASRESEGGNLPAFWNDPRLSDKVRGACAIARANGYDLIWIDSCCIDKTSSAELSEAINSMYLWYNASAVCYVFLVDVPPGDSVEAMDSHFRASRWFKRGWTLQELLAPRNVQFLDSDWRLLGSKASLAQVVQECTRIDVEVLTHIRPLDRVSVARRMSWAANRETSRIEDRAYSLMGMFDIRMPTLYGEGQGAFRRLQEEILHRIPDQSLFAWTSGESIGVLPYVRHGSITFLADTISLSSVVRQDPERTGKPGVSLFASSPSEFGASHCISPLSPSSSVLSRSYPPFDYVQMPYGMRAQFLMIPADRLPSHRYYFLVLACQHVRRAEQLVIQLCYLGPRLHSGGPRRLSLPKLASARGGLLTMQASTFLATKVRVKTVYIPHYSSSGMPSLPGNPFASLESYPPRFWSGSATFSLSLAPRARAALQNQGYSVEIADRHDPGVWILLLSRSRNEQTLRIAFHAAPSDPPFLKVTAIVSDDGSGRSTHSLLAVLEPDPNHSHEFSAAMRFRRLVLRTATGALWDLEVWSESKKVLFRPAHHLLVVCLTAQPSGSSVSSPVRALKTLPVGLEPSSNVETGDSGIVSRSPRRGMLGGLFGEKRERRTAG</sequence>
<evidence type="ECO:0000256" key="1">
    <source>
        <dbReference type="SAM" id="MobiDB-lite"/>
    </source>
</evidence>
<feature type="compositionally biased region" description="Basic and acidic residues" evidence="1">
    <location>
        <begin position="680"/>
        <end position="689"/>
    </location>
</feature>
<proteinExistence type="predicted"/>
<gene>
    <name evidence="4" type="ORF">BD310DRAFT_928035</name>
</gene>
<protein>
    <submittedName>
        <fullName evidence="4">Uncharacterized protein</fullName>
    </submittedName>
</protein>
<feature type="region of interest" description="Disordered" evidence="1">
    <location>
        <begin position="655"/>
        <end position="689"/>
    </location>
</feature>
<dbReference type="Pfam" id="PF06985">
    <property type="entry name" value="HET"/>
    <property type="match status" value="1"/>
</dbReference>
<evidence type="ECO:0000259" key="3">
    <source>
        <dbReference type="Pfam" id="PF26640"/>
    </source>
</evidence>
<dbReference type="Pfam" id="PF26640">
    <property type="entry name" value="DUF8212"/>
    <property type="match status" value="1"/>
</dbReference>
<dbReference type="AlphaFoldDB" id="A0A4Q9PUF5"/>